<accession>A0ABS1E2E5</accession>
<keyword evidence="2" id="KW-1185">Reference proteome</keyword>
<comment type="caution">
    <text evidence="1">The sequence shown here is derived from an EMBL/GenBank/DDBJ whole genome shotgun (WGS) entry which is preliminary data.</text>
</comment>
<evidence type="ECO:0000313" key="2">
    <source>
        <dbReference type="Proteomes" id="UP001041814"/>
    </source>
</evidence>
<organism evidence="1 2">
    <name type="scientific">Rubrivivax gelatinosus</name>
    <name type="common">Rhodocyclus gelatinosus</name>
    <name type="synonym">Rhodopseudomonas gelatinosa</name>
    <dbReference type="NCBI Taxonomy" id="28068"/>
    <lineage>
        <taxon>Bacteria</taxon>
        <taxon>Pseudomonadati</taxon>
        <taxon>Pseudomonadota</taxon>
        <taxon>Betaproteobacteria</taxon>
        <taxon>Burkholderiales</taxon>
        <taxon>Sphaerotilaceae</taxon>
        <taxon>Rubrivivax</taxon>
    </lineage>
</organism>
<reference evidence="1" key="1">
    <citation type="submission" date="2017-08" db="EMBL/GenBank/DDBJ databases">
        <authorList>
            <person name="Imhoff J.F."/>
            <person name="Rahn T."/>
            <person name="Kuenzel S."/>
            <person name="Neulinger S.C."/>
        </authorList>
    </citation>
    <scope>NUCLEOTIDE SEQUENCE</scope>
    <source>
        <strain evidence="1">IM 151</strain>
    </source>
</reference>
<dbReference type="EMBL" id="NRRU01000152">
    <property type="protein sequence ID" value="MBK1715759.1"/>
    <property type="molecule type" value="Genomic_DNA"/>
</dbReference>
<reference evidence="1" key="2">
    <citation type="journal article" date="2020" name="Microorganisms">
        <title>Osmotic Adaptation and Compatible Solute Biosynthesis of Phototrophic Bacteria as Revealed from Genome Analyses.</title>
        <authorList>
            <person name="Imhoff J.F."/>
            <person name="Rahn T."/>
            <person name="Kunzel S."/>
            <person name="Keller A."/>
            <person name="Neulinger S.C."/>
        </authorList>
    </citation>
    <scope>NUCLEOTIDE SEQUENCE</scope>
    <source>
        <strain evidence="1">IM 151</strain>
    </source>
</reference>
<dbReference type="RefSeq" id="WP_200380229.1">
    <property type="nucleotide sequence ID" value="NZ_NRRU01000152.1"/>
</dbReference>
<protein>
    <submittedName>
        <fullName evidence="1">Uncharacterized protein</fullName>
    </submittedName>
</protein>
<gene>
    <name evidence="1" type="ORF">CKO43_23705</name>
</gene>
<evidence type="ECO:0000313" key="1">
    <source>
        <dbReference type="EMBL" id="MBK1715759.1"/>
    </source>
</evidence>
<name>A0ABS1E2E5_RUBGE</name>
<sequence length="120" mass="12611">MSDGLYCKVYLAGAADSAAAKAAISAATGQLFERRGAQVAGLRVDIFDNGQPGSKATDADDDFMRWPVYLEVEPMAADMAQPAFIAALAGLLNSLDAHGLRSVASCDFEDELAAAQQARR</sequence>
<proteinExistence type="predicted"/>
<dbReference type="Proteomes" id="UP001041814">
    <property type="component" value="Unassembled WGS sequence"/>
</dbReference>